<dbReference type="Proteomes" id="UP000011058">
    <property type="component" value="Chromosome"/>
</dbReference>
<keyword evidence="2" id="KW-1133">Transmembrane helix</keyword>
<feature type="compositionally biased region" description="Basic and acidic residues" evidence="1">
    <location>
        <begin position="53"/>
        <end position="68"/>
    </location>
</feature>
<evidence type="ECO:0000313" key="4">
    <source>
        <dbReference type="Proteomes" id="UP000011058"/>
    </source>
</evidence>
<evidence type="ECO:0000256" key="2">
    <source>
        <dbReference type="SAM" id="Phobius"/>
    </source>
</evidence>
<proteinExistence type="predicted"/>
<dbReference type="EMBL" id="HE796683">
    <property type="protein sequence ID" value="CCH00316.1"/>
    <property type="molecule type" value="Genomic_DNA"/>
</dbReference>
<dbReference type="eggNOG" id="ENOG502ZV4G">
    <property type="taxonomic scope" value="Bacteria"/>
</dbReference>
<organism evidence="3 4">
    <name type="scientific">Fibrella aestuarina BUZ 2</name>
    <dbReference type="NCBI Taxonomy" id="1166018"/>
    <lineage>
        <taxon>Bacteria</taxon>
        <taxon>Pseudomonadati</taxon>
        <taxon>Bacteroidota</taxon>
        <taxon>Cytophagia</taxon>
        <taxon>Cytophagales</taxon>
        <taxon>Spirosomataceae</taxon>
        <taxon>Fibrella</taxon>
    </lineage>
</organism>
<dbReference type="RefSeq" id="WP_015331415.1">
    <property type="nucleotide sequence ID" value="NC_020054.1"/>
</dbReference>
<keyword evidence="2" id="KW-0812">Transmembrane</keyword>
<reference evidence="3 4" key="1">
    <citation type="journal article" date="2012" name="J. Bacteriol.">
        <title>Genome Sequence of Fibrella aestuarina BUZ 2T, a Filamentous Marine Bacterium.</title>
        <authorList>
            <person name="Filippini M."/>
            <person name="Qi W."/>
            <person name="Blom J."/>
            <person name="Goesmann A."/>
            <person name="Smits T.H."/>
            <person name="Bagheri H.C."/>
        </authorList>
    </citation>
    <scope>NUCLEOTIDE SEQUENCE [LARGE SCALE GENOMIC DNA]</scope>
    <source>
        <strain evidence="4">BUZ 2T</strain>
    </source>
</reference>
<keyword evidence="4" id="KW-1185">Reference proteome</keyword>
<accession>I0K863</accession>
<feature type="region of interest" description="Disordered" evidence="1">
    <location>
        <begin position="53"/>
        <end position="75"/>
    </location>
</feature>
<evidence type="ECO:0000256" key="1">
    <source>
        <dbReference type="SAM" id="MobiDB-lite"/>
    </source>
</evidence>
<dbReference type="STRING" id="1166018.FAES_2307"/>
<sequence length="75" mass="8836">MLEKYSNLIATLTGQVVSFGLAAFAWQYFQERLKKIDDVDRRVYRLEIREEQRKELESGKPVRPRSEPDPAQPKL</sequence>
<evidence type="ECO:0000313" key="3">
    <source>
        <dbReference type="EMBL" id="CCH00316.1"/>
    </source>
</evidence>
<gene>
    <name evidence="3" type="ORF">FAES_2307</name>
</gene>
<dbReference type="KEGG" id="fae:FAES_2307"/>
<name>I0K863_9BACT</name>
<dbReference type="AlphaFoldDB" id="I0K863"/>
<dbReference type="OrthoDB" id="966073at2"/>
<keyword evidence="2" id="KW-0472">Membrane</keyword>
<dbReference type="HOGENOM" id="CLU_2665682_0_0_10"/>
<feature type="transmembrane region" description="Helical" evidence="2">
    <location>
        <begin position="6"/>
        <end position="26"/>
    </location>
</feature>
<protein>
    <submittedName>
        <fullName evidence="3">Uncharacterized protein</fullName>
    </submittedName>
</protein>